<organism evidence="1 2">
    <name type="scientific">Dysosmobacter segnis</name>
    <dbReference type="NCBI Taxonomy" id="2763042"/>
    <lineage>
        <taxon>Bacteria</taxon>
        <taxon>Bacillati</taxon>
        <taxon>Bacillota</taxon>
        <taxon>Clostridia</taxon>
        <taxon>Eubacteriales</taxon>
        <taxon>Oscillospiraceae</taxon>
        <taxon>Dysosmobacter</taxon>
    </lineage>
</organism>
<dbReference type="Pfam" id="PF03692">
    <property type="entry name" value="CxxCxxCC"/>
    <property type="match status" value="1"/>
</dbReference>
<dbReference type="RefSeq" id="WP_187013408.1">
    <property type="nucleotide sequence ID" value="NZ_JACOQI010000001.1"/>
</dbReference>
<dbReference type="AlphaFoldDB" id="A0A923MG59"/>
<keyword evidence="2" id="KW-1185">Reference proteome</keyword>
<dbReference type="InterPro" id="IPR005358">
    <property type="entry name" value="Puta_zinc/iron-chelating_dom"/>
</dbReference>
<accession>A0A923MG59</accession>
<reference evidence="1" key="1">
    <citation type="submission" date="2020-08" db="EMBL/GenBank/DDBJ databases">
        <title>Genome public.</title>
        <authorList>
            <person name="Liu C."/>
            <person name="Sun Q."/>
        </authorList>
    </citation>
    <scope>NUCLEOTIDE SEQUENCE</scope>
    <source>
        <strain evidence="1">BX15</strain>
    </source>
</reference>
<dbReference type="EMBL" id="JACOQI010000001">
    <property type="protein sequence ID" value="MBC5769016.1"/>
    <property type="molecule type" value="Genomic_DNA"/>
</dbReference>
<evidence type="ECO:0000313" key="2">
    <source>
        <dbReference type="Proteomes" id="UP000620327"/>
    </source>
</evidence>
<gene>
    <name evidence="1" type="ORF">H8Z83_01455</name>
</gene>
<evidence type="ECO:0000313" key="1">
    <source>
        <dbReference type="EMBL" id="MBC5769016.1"/>
    </source>
</evidence>
<comment type="caution">
    <text evidence="1">The sequence shown here is derived from an EMBL/GenBank/DDBJ whole genome shotgun (WGS) entry which is preliminary data.</text>
</comment>
<proteinExistence type="predicted"/>
<name>A0A923MG59_9FIRM</name>
<dbReference type="Proteomes" id="UP000620327">
    <property type="component" value="Unassembled WGS sequence"/>
</dbReference>
<protein>
    <submittedName>
        <fullName evidence="1">YkgJ family cysteine cluster protein</fullName>
    </submittedName>
</protein>
<sequence length="84" mass="9777">MKRFFCDKCGKCCEKLPALVIDPGLDDGTGKCKFYDSQTNLCTIYDQRPDICNVDKMYSAFASLMSYEEYIDMNYYFCTKLKEV</sequence>